<dbReference type="InterPro" id="IPR033693">
    <property type="entry name" value="PGPEP1_Glu_AS"/>
</dbReference>
<evidence type="ECO:0000256" key="2">
    <source>
        <dbReference type="ARBA" id="ARBA00002280"/>
    </source>
</evidence>
<evidence type="ECO:0000256" key="9">
    <source>
        <dbReference type="HAMAP-Rule" id="MF_00417"/>
    </source>
</evidence>
<dbReference type="Pfam" id="PF01470">
    <property type="entry name" value="Peptidase_C15"/>
    <property type="match status" value="1"/>
</dbReference>
<comment type="subcellular location">
    <subcellularLocation>
        <location evidence="3 9">Cytoplasm</location>
    </subcellularLocation>
</comment>
<dbReference type="Gene3D" id="3.40.630.20">
    <property type="entry name" value="Peptidase C15, pyroglutamyl peptidase I-like"/>
    <property type="match status" value="1"/>
</dbReference>
<keyword evidence="8 9" id="KW-0788">Thiol protease</keyword>
<comment type="similarity">
    <text evidence="4 9">Belongs to the peptidase C15 family.</text>
</comment>
<dbReference type="InterPro" id="IPR000816">
    <property type="entry name" value="Peptidase_C15"/>
</dbReference>
<dbReference type="NCBIfam" id="NF009676">
    <property type="entry name" value="PRK13197.1"/>
    <property type="match status" value="1"/>
</dbReference>
<dbReference type="PROSITE" id="PS01334">
    <property type="entry name" value="PYRASE_CYS"/>
    <property type="match status" value="1"/>
</dbReference>
<protein>
    <recommendedName>
        <fullName evidence="9">Pyrrolidone-carboxylate peptidase</fullName>
        <ecNumber evidence="9">3.4.19.3</ecNumber>
    </recommendedName>
    <alternativeName>
        <fullName evidence="9">5-oxoprolyl-peptidase</fullName>
    </alternativeName>
    <alternativeName>
        <fullName evidence="9">Pyroglutamyl-peptidase I</fullName>
        <shortName evidence="9">PGP-I</shortName>
        <shortName evidence="9">Pyrase</shortName>
    </alternativeName>
</protein>
<evidence type="ECO:0000256" key="3">
    <source>
        <dbReference type="ARBA" id="ARBA00004496"/>
    </source>
</evidence>
<dbReference type="PIRSF" id="PIRSF015592">
    <property type="entry name" value="Prld-crbxl_pptds"/>
    <property type="match status" value="1"/>
</dbReference>
<dbReference type="HAMAP" id="MF_00417">
    <property type="entry name" value="Pyrrolid_peptidase"/>
    <property type="match status" value="1"/>
</dbReference>
<dbReference type="RefSeq" id="WP_307409821.1">
    <property type="nucleotide sequence ID" value="NZ_JAUSUR010000006.1"/>
</dbReference>
<reference evidence="12 13" key="1">
    <citation type="submission" date="2023-07" db="EMBL/GenBank/DDBJ databases">
        <title>Genomic Encyclopedia of Type Strains, Phase IV (KMG-IV): sequencing the most valuable type-strain genomes for metagenomic binning, comparative biology and taxonomic classification.</title>
        <authorList>
            <person name="Goeker M."/>
        </authorList>
    </citation>
    <scope>NUCLEOTIDE SEQUENCE [LARGE SCALE GENOMIC DNA]</scope>
    <source>
        <strain evidence="12 13">DSM 16784</strain>
    </source>
</reference>
<dbReference type="SUPFAM" id="SSF53182">
    <property type="entry name" value="Pyrrolidone carboxyl peptidase (pyroglutamate aminopeptidase)"/>
    <property type="match status" value="1"/>
</dbReference>
<feature type="active site" evidence="9 10">
    <location>
        <position position="78"/>
    </location>
</feature>
<evidence type="ECO:0000256" key="11">
    <source>
        <dbReference type="PROSITE-ProRule" id="PRU10077"/>
    </source>
</evidence>
<dbReference type="InterPro" id="IPR036440">
    <property type="entry name" value="Peptidase_C15-like_sf"/>
</dbReference>
<evidence type="ECO:0000256" key="1">
    <source>
        <dbReference type="ARBA" id="ARBA00001770"/>
    </source>
</evidence>
<evidence type="ECO:0000256" key="5">
    <source>
        <dbReference type="ARBA" id="ARBA00022490"/>
    </source>
</evidence>
<organism evidence="12 13">
    <name type="scientific">Breznakia pachnodae</name>
    <dbReference type="NCBI Taxonomy" id="265178"/>
    <lineage>
        <taxon>Bacteria</taxon>
        <taxon>Bacillati</taxon>
        <taxon>Bacillota</taxon>
        <taxon>Erysipelotrichia</taxon>
        <taxon>Erysipelotrichales</taxon>
        <taxon>Erysipelotrichaceae</taxon>
        <taxon>Breznakia</taxon>
    </lineage>
</organism>
<gene>
    <name evidence="9" type="primary">pcp</name>
    <name evidence="12" type="ORF">J2S15_003068</name>
</gene>
<dbReference type="PROSITE" id="PS01333">
    <property type="entry name" value="PYRASE_GLU"/>
    <property type="match status" value="1"/>
</dbReference>
<dbReference type="PANTHER" id="PTHR23402:SF1">
    <property type="entry name" value="PYROGLUTAMYL-PEPTIDASE I"/>
    <property type="match status" value="1"/>
</dbReference>
<comment type="function">
    <text evidence="2 9">Removes 5-oxoproline from various penultimate amino acid residues except L-proline.</text>
</comment>
<dbReference type="CDD" id="cd00501">
    <property type="entry name" value="Peptidase_C15"/>
    <property type="match status" value="1"/>
</dbReference>
<dbReference type="Proteomes" id="UP001230220">
    <property type="component" value="Unassembled WGS sequence"/>
</dbReference>
<dbReference type="NCBIfam" id="TIGR00504">
    <property type="entry name" value="pyro_pdase"/>
    <property type="match status" value="1"/>
</dbReference>
<name>A0ABU0E6H8_9FIRM</name>
<evidence type="ECO:0000313" key="13">
    <source>
        <dbReference type="Proteomes" id="UP001230220"/>
    </source>
</evidence>
<dbReference type="PRINTS" id="PR00706">
    <property type="entry name" value="PYROGLUPTASE"/>
</dbReference>
<feature type="active site" evidence="9 11">
    <location>
        <position position="141"/>
    </location>
</feature>
<comment type="caution">
    <text evidence="12">The sequence shown here is derived from an EMBL/GenBank/DDBJ whole genome shotgun (WGS) entry which is preliminary data.</text>
</comment>
<evidence type="ECO:0000256" key="10">
    <source>
        <dbReference type="PROSITE-ProRule" id="PRU10076"/>
    </source>
</evidence>
<comment type="subunit">
    <text evidence="9">Homotetramer.</text>
</comment>
<accession>A0ABU0E6H8</accession>
<evidence type="ECO:0000256" key="4">
    <source>
        <dbReference type="ARBA" id="ARBA00006641"/>
    </source>
</evidence>
<dbReference type="InterPro" id="IPR016125">
    <property type="entry name" value="Peptidase_C15-like"/>
</dbReference>
<keyword evidence="6 9" id="KW-0645">Protease</keyword>
<sequence length="211" mass="23122">MKILISGFQPFGGEAINPSIEAVKRLPKEIDGHEVIGIEIPVEQYTSLKVLEEAIKMYQPDVVICVGQAGGRSAISVERIGINVDDYRIADNAGNKPIDEAIVDDGPDAYFSTLPIKAIVSEIRKEGIPAEVSNSAGTYVCNHVMYGVSHMLRDTDIRSGFVHIPFLPQQVSDKPQYASMTLEVIVQALTIMIQTTIHTKEDIKQSEGKLD</sequence>
<evidence type="ECO:0000256" key="7">
    <source>
        <dbReference type="ARBA" id="ARBA00022801"/>
    </source>
</evidence>
<dbReference type="EMBL" id="JAUSUR010000006">
    <property type="protein sequence ID" value="MDQ0362314.1"/>
    <property type="molecule type" value="Genomic_DNA"/>
</dbReference>
<keyword evidence="7 9" id="KW-0378">Hydrolase</keyword>
<evidence type="ECO:0000256" key="6">
    <source>
        <dbReference type="ARBA" id="ARBA00022670"/>
    </source>
</evidence>
<keyword evidence="13" id="KW-1185">Reference proteome</keyword>
<feature type="active site" evidence="9">
    <location>
        <position position="163"/>
    </location>
</feature>
<dbReference type="EC" id="3.4.19.3" evidence="9"/>
<dbReference type="GO" id="GO:0016920">
    <property type="term" value="F:pyroglutamyl-peptidase activity"/>
    <property type="evidence" value="ECO:0007669"/>
    <property type="project" value="UniProtKB-EC"/>
</dbReference>
<dbReference type="InterPro" id="IPR029762">
    <property type="entry name" value="PGP-I_bact-type"/>
</dbReference>
<keyword evidence="5 9" id="KW-0963">Cytoplasm</keyword>
<evidence type="ECO:0000313" key="12">
    <source>
        <dbReference type="EMBL" id="MDQ0362314.1"/>
    </source>
</evidence>
<dbReference type="PANTHER" id="PTHR23402">
    <property type="entry name" value="PROTEASE FAMILY C15 PYROGLUTAMYL-PEPTIDASE I-RELATED"/>
    <property type="match status" value="1"/>
</dbReference>
<evidence type="ECO:0000256" key="8">
    <source>
        <dbReference type="ARBA" id="ARBA00022807"/>
    </source>
</evidence>
<dbReference type="InterPro" id="IPR033694">
    <property type="entry name" value="PGPEP1_Cys_AS"/>
</dbReference>
<comment type="catalytic activity">
    <reaction evidence="1 9 10">
        <text>Release of an N-terminal pyroglutamyl group from a polypeptide, the second amino acid generally not being Pro.</text>
        <dbReference type="EC" id="3.4.19.3"/>
    </reaction>
</comment>
<proteinExistence type="inferred from homology"/>